<evidence type="ECO:0000313" key="2">
    <source>
        <dbReference type="Proteomes" id="UP000017396"/>
    </source>
</evidence>
<accession>U5QSL0</accession>
<organism evidence="1 2">
    <name type="scientific">Gloeobacter kilaueensis (strain ATCC BAA-2537 / CCAP 1431/1 / ULC 316 / JS1)</name>
    <dbReference type="NCBI Taxonomy" id="1183438"/>
    <lineage>
        <taxon>Bacteria</taxon>
        <taxon>Bacillati</taxon>
        <taxon>Cyanobacteriota</taxon>
        <taxon>Cyanophyceae</taxon>
        <taxon>Gloeobacterales</taxon>
        <taxon>Gloeobacteraceae</taxon>
        <taxon>Gloeobacter</taxon>
    </lineage>
</organism>
<gene>
    <name evidence="1" type="ORF">GKIL_4474</name>
</gene>
<sequence>MANFRQQSEMPEELRISIEKLMLETTEPLDPLLSLKITNMTMNLAKVVYQMGRRDGSPSFAADGFVPF</sequence>
<dbReference type="Proteomes" id="UP000017396">
    <property type="component" value="Chromosome"/>
</dbReference>
<protein>
    <submittedName>
        <fullName evidence="1">Uncharacterized protein</fullName>
    </submittedName>
</protein>
<name>U5QSL0_GLOK1</name>
<keyword evidence="2" id="KW-1185">Reference proteome</keyword>
<dbReference type="HOGENOM" id="CLU_2788009_0_0_3"/>
<dbReference type="KEGG" id="glj:GKIL_4474"/>
<reference evidence="1 2" key="1">
    <citation type="journal article" date="2013" name="PLoS ONE">
        <title>Cultivation and Complete Genome Sequencing of Gloeobacter kilaueensis sp. nov., from a Lava Cave in Kilauea Caldera, Hawai'i.</title>
        <authorList>
            <person name="Saw J.H."/>
            <person name="Schatz M."/>
            <person name="Brown M.V."/>
            <person name="Kunkel D.D."/>
            <person name="Foster J.S."/>
            <person name="Shick H."/>
            <person name="Christensen S."/>
            <person name="Hou S."/>
            <person name="Wan X."/>
            <person name="Donachie S.P."/>
        </authorList>
    </citation>
    <scope>NUCLEOTIDE SEQUENCE [LARGE SCALE GENOMIC DNA]</scope>
    <source>
        <strain evidence="2">JS</strain>
    </source>
</reference>
<proteinExistence type="predicted"/>
<dbReference type="eggNOG" id="ENOG502ZH72">
    <property type="taxonomic scope" value="Bacteria"/>
</dbReference>
<dbReference type="EMBL" id="CP003587">
    <property type="protein sequence ID" value="AGY60720.1"/>
    <property type="molecule type" value="Genomic_DNA"/>
</dbReference>
<evidence type="ECO:0000313" key="1">
    <source>
        <dbReference type="EMBL" id="AGY60720.1"/>
    </source>
</evidence>
<dbReference type="STRING" id="1183438.GKIL_4474"/>
<dbReference type="OrthoDB" id="561332at2"/>
<dbReference type="AlphaFoldDB" id="U5QSL0"/>